<dbReference type="GO" id="GO:0003676">
    <property type="term" value="F:nucleic acid binding"/>
    <property type="evidence" value="ECO:0007669"/>
    <property type="project" value="InterPro"/>
</dbReference>
<proteinExistence type="predicted"/>
<dbReference type="Pfam" id="PF00098">
    <property type="entry name" value="zf-CCHC"/>
    <property type="match status" value="1"/>
</dbReference>
<organism evidence="4 5">
    <name type="scientific">Trachymyrmex cornetzi</name>
    <dbReference type="NCBI Taxonomy" id="471704"/>
    <lineage>
        <taxon>Eukaryota</taxon>
        <taxon>Metazoa</taxon>
        <taxon>Ecdysozoa</taxon>
        <taxon>Arthropoda</taxon>
        <taxon>Hexapoda</taxon>
        <taxon>Insecta</taxon>
        <taxon>Pterygota</taxon>
        <taxon>Neoptera</taxon>
        <taxon>Endopterygota</taxon>
        <taxon>Hymenoptera</taxon>
        <taxon>Apocrita</taxon>
        <taxon>Aculeata</taxon>
        <taxon>Formicoidea</taxon>
        <taxon>Formicidae</taxon>
        <taxon>Myrmicinae</taxon>
        <taxon>Trachymyrmex</taxon>
    </lineage>
</organism>
<sequence>MDRKYTKVENKGTKANSKETSSKNTEKEKTRTTLEEEIDREEKEKELPWSRVVGRKEKHAASAGKKIGAKKTLSFTPTKTPKASRAEGDKDSRRVPKTAAIQISCRGEASYTEVMRTAREKVDIDAMGIHDLRPRKSRTEALLLEIPGAENSIKADKLAEKLQQALEGQRDVLVSRLEKMADIRMKDLEESTTKEDILLALTLHGNCSDKVLRLGEIIPSINELGTLWIRCPLAVAKNITKNVMARVDLLPERITQCYRCLEPGHVRMHCKSEIDRGSLCYRCGKPGHMAKDCSEVAHCVICTNRNLKADHRMGMQTSCNQRKEQKRA</sequence>
<evidence type="ECO:0000313" key="5">
    <source>
        <dbReference type="Proteomes" id="UP000078492"/>
    </source>
</evidence>
<dbReference type="Gene3D" id="4.10.60.10">
    <property type="entry name" value="Zinc finger, CCHC-type"/>
    <property type="match status" value="1"/>
</dbReference>
<dbReference type="AlphaFoldDB" id="A0A151JAF9"/>
<dbReference type="Proteomes" id="UP000078492">
    <property type="component" value="Unassembled WGS sequence"/>
</dbReference>
<feature type="domain" description="CCHC-type" evidence="3">
    <location>
        <begin position="257"/>
        <end position="272"/>
    </location>
</feature>
<name>A0A151JAF9_9HYME</name>
<evidence type="ECO:0000256" key="2">
    <source>
        <dbReference type="SAM" id="MobiDB-lite"/>
    </source>
</evidence>
<feature type="compositionally biased region" description="Basic and acidic residues" evidence="2">
    <location>
        <begin position="1"/>
        <end position="48"/>
    </location>
</feature>
<keyword evidence="1" id="KW-0863">Zinc-finger</keyword>
<keyword evidence="5" id="KW-1185">Reference proteome</keyword>
<evidence type="ECO:0000259" key="3">
    <source>
        <dbReference type="PROSITE" id="PS50158"/>
    </source>
</evidence>
<keyword evidence="1" id="KW-0479">Metal-binding</keyword>
<evidence type="ECO:0000256" key="1">
    <source>
        <dbReference type="PROSITE-ProRule" id="PRU00047"/>
    </source>
</evidence>
<keyword evidence="1" id="KW-0862">Zinc</keyword>
<dbReference type="EMBL" id="KQ979321">
    <property type="protein sequence ID" value="KYN21933.1"/>
    <property type="molecule type" value="Genomic_DNA"/>
</dbReference>
<dbReference type="InterPro" id="IPR036875">
    <property type="entry name" value="Znf_CCHC_sf"/>
</dbReference>
<feature type="region of interest" description="Disordered" evidence="2">
    <location>
        <begin position="1"/>
        <end position="95"/>
    </location>
</feature>
<accession>A0A151JAF9</accession>
<dbReference type="SMART" id="SM00343">
    <property type="entry name" value="ZnF_C2HC"/>
    <property type="match status" value="2"/>
</dbReference>
<gene>
    <name evidence="4" type="ORF">ALC57_05671</name>
</gene>
<feature type="compositionally biased region" description="Basic and acidic residues" evidence="2">
    <location>
        <begin position="84"/>
        <end position="94"/>
    </location>
</feature>
<dbReference type="SUPFAM" id="SSF57756">
    <property type="entry name" value="Retrovirus zinc finger-like domains"/>
    <property type="match status" value="1"/>
</dbReference>
<dbReference type="InterPro" id="IPR001878">
    <property type="entry name" value="Znf_CCHC"/>
</dbReference>
<reference evidence="4 5" key="1">
    <citation type="submission" date="2015-09" db="EMBL/GenBank/DDBJ databases">
        <title>Trachymyrmex cornetzi WGS genome.</title>
        <authorList>
            <person name="Nygaard S."/>
            <person name="Hu H."/>
            <person name="Boomsma J."/>
            <person name="Zhang G."/>
        </authorList>
    </citation>
    <scope>NUCLEOTIDE SEQUENCE [LARGE SCALE GENOMIC DNA]</scope>
    <source>
        <strain evidence="4">Tcor2-1</strain>
        <tissue evidence="4">Whole body</tissue>
    </source>
</reference>
<dbReference type="STRING" id="471704.A0A151JAF9"/>
<dbReference type="GO" id="GO:0008270">
    <property type="term" value="F:zinc ion binding"/>
    <property type="evidence" value="ECO:0007669"/>
    <property type="project" value="UniProtKB-KW"/>
</dbReference>
<protein>
    <recommendedName>
        <fullName evidence="3">CCHC-type domain-containing protein</fullName>
    </recommendedName>
</protein>
<evidence type="ECO:0000313" key="4">
    <source>
        <dbReference type="EMBL" id="KYN21933.1"/>
    </source>
</evidence>
<dbReference type="PROSITE" id="PS50158">
    <property type="entry name" value="ZF_CCHC"/>
    <property type="match status" value="2"/>
</dbReference>
<feature type="domain" description="CCHC-type" evidence="3">
    <location>
        <begin position="280"/>
        <end position="295"/>
    </location>
</feature>